<evidence type="ECO:0000256" key="7">
    <source>
        <dbReference type="ARBA" id="ARBA00022729"/>
    </source>
</evidence>
<dbReference type="KEGG" id="pami:JCM7686_1508"/>
<dbReference type="InterPro" id="IPR010105">
    <property type="entry name" value="TonB_sidphr_rcpt"/>
</dbReference>
<dbReference type="Gene3D" id="2.170.130.10">
    <property type="entry name" value="TonB-dependent receptor, plug domain"/>
    <property type="match status" value="1"/>
</dbReference>
<dbReference type="GO" id="GO:0015891">
    <property type="term" value="P:siderophore transport"/>
    <property type="evidence" value="ECO:0007669"/>
    <property type="project" value="InterPro"/>
</dbReference>
<dbReference type="RefSeq" id="WP_020950247.1">
    <property type="nucleotide sequence ID" value="NC_022041.1"/>
</dbReference>
<evidence type="ECO:0000256" key="4">
    <source>
        <dbReference type="ARBA" id="ARBA00022452"/>
    </source>
</evidence>
<evidence type="ECO:0000256" key="9">
    <source>
        <dbReference type="ARBA" id="ARBA00023065"/>
    </source>
</evidence>
<dbReference type="eggNOG" id="COG4773">
    <property type="taxonomic scope" value="Bacteria"/>
</dbReference>
<evidence type="ECO:0000256" key="1">
    <source>
        <dbReference type="ARBA" id="ARBA00004571"/>
    </source>
</evidence>
<comment type="similarity">
    <text evidence="2 14 15">Belongs to the TonB-dependent receptor family.</text>
</comment>
<accession>S5XMW4</accession>
<dbReference type="AlphaFoldDB" id="S5XMW4"/>
<dbReference type="GO" id="GO:0009279">
    <property type="term" value="C:cell outer membrane"/>
    <property type="evidence" value="ECO:0007669"/>
    <property type="project" value="UniProtKB-SubCell"/>
</dbReference>
<dbReference type="Pfam" id="PF07715">
    <property type="entry name" value="Plug"/>
    <property type="match status" value="1"/>
</dbReference>
<evidence type="ECO:0000256" key="11">
    <source>
        <dbReference type="ARBA" id="ARBA00023136"/>
    </source>
</evidence>
<keyword evidence="13 14" id="KW-0998">Cell outer membrane</keyword>
<keyword evidence="5" id="KW-0410">Iron transport</keyword>
<keyword evidence="4 14" id="KW-1134">Transmembrane beta strand</keyword>
<keyword evidence="6 14" id="KW-0812">Transmembrane</keyword>
<feature type="domain" description="TonB-dependent receptor-like beta-barrel" evidence="17">
    <location>
        <begin position="292"/>
        <end position="706"/>
    </location>
</feature>
<dbReference type="InterPro" id="IPR000531">
    <property type="entry name" value="Beta-barrel_TonB"/>
</dbReference>
<dbReference type="Proteomes" id="UP000015480">
    <property type="component" value="Chromosome"/>
</dbReference>
<dbReference type="FunFam" id="2.170.130.10:FF:000010">
    <property type="entry name" value="Ferripyoverdine receptor"/>
    <property type="match status" value="1"/>
</dbReference>
<comment type="subcellular location">
    <subcellularLocation>
        <location evidence="1 14">Cell outer membrane</location>
        <topology evidence="1 14">Multi-pass membrane protein</topology>
    </subcellularLocation>
</comment>
<dbReference type="InterPro" id="IPR036942">
    <property type="entry name" value="Beta-barrel_TonB_sf"/>
</dbReference>
<organism evidence="19 20">
    <name type="scientific">Paracoccus aminophilus JCM 7686</name>
    <dbReference type="NCBI Taxonomy" id="1367847"/>
    <lineage>
        <taxon>Bacteria</taxon>
        <taxon>Pseudomonadati</taxon>
        <taxon>Pseudomonadota</taxon>
        <taxon>Alphaproteobacteria</taxon>
        <taxon>Rhodobacterales</taxon>
        <taxon>Paracoccaceae</taxon>
        <taxon>Paracoccus</taxon>
    </lineage>
</organism>
<dbReference type="PANTHER" id="PTHR32552">
    <property type="entry name" value="FERRICHROME IRON RECEPTOR-RELATED"/>
    <property type="match status" value="1"/>
</dbReference>
<dbReference type="GO" id="GO:0038023">
    <property type="term" value="F:signaling receptor activity"/>
    <property type="evidence" value="ECO:0007669"/>
    <property type="project" value="InterPro"/>
</dbReference>
<dbReference type="Pfam" id="PF00593">
    <property type="entry name" value="TonB_dep_Rec_b-barrel"/>
    <property type="match status" value="1"/>
</dbReference>
<dbReference type="GO" id="GO:0015344">
    <property type="term" value="F:siderophore uptake transmembrane transporter activity"/>
    <property type="evidence" value="ECO:0007669"/>
    <property type="project" value="TreeGrafter"/>
</dbReference>
<evidence type="ECO:0000256" key="14">
    <source>
        <dbReference type="PROSITE-ProRule" id="PRU01360"/>
    </source>
</evidence>
<keyword evidence="10 15" id="KW-0798">TonB box</keyword>
<evidence type="ECO:0000313" key="19">
    <source>
        <dbReference type="EMBL" id="AGT08609.1"/>
    </source>
</evidence>
<evidence type="ECO:0000256" key="10">
    <source>
        <dbReference type="ARBA" id="ARBA00023077"/>
    </source>
</evidence>
<gene>
    <name evidence="19" type="ORF">JCM7686_1508</name>
</gene>
<dbReference type="SUPFAM" id="SSF56935">
    <property type="entry name" value="Porins"/>
    <property type="match status" value="1"/>
</dbReference>
<evidence type="ECO:0000259" key="17">
    <source>
        <dbReference type="Pfam" id="PF00593"/>
    </source>
</evidence>
<dbReference type="CDD" id="cd01347">
    <property type="entry name" value="ligand_gated_channel"/>
    <property type="match status" value="1"/>
</dbReference>
<sequence>MRMTPLSLPAVMRLTTAFGSGLLVMAVAAGAQDASDQTIDNAVTLDTVVLTAAPATTTEDSGSWTTEWMRSATGLVLSQKETPQSTSAITAEQMKDRSITTISDVMTAATGITVQALESDRISYFSRGFRVDAYQYDGVPVPSSGASEFGRNNADMVLYDHVEFVRGATGLMQGAGEPGASINFIRKRPTEEFRSEAALSFAHPKGGRIEGDISGALNENGTVRGRLVGAYDNRDGSIDGYNKKKYVVYGALDVDLTDNTTLSAGLTYQKTKATGSTWGGLVPFYSDGTLIDWPKGASNGADWTYADTKRTEAFLSLEHIFDNGWTGRVVYTHVNNDSDTAVLWISGIWDPVTGTVARPDRVTGEGLEGYGRRFYGGNKQDNLNAILNGDFQAFGRDHHFVVGAMASSGKGDYYGNPPGPDFPININNMNGHYPAPPASNAVDFASISKTKEYAIYGTTRLSITDQFAILAGSRISWWDGEEGSGGTPTAKYKISAKATPYLGFTYDINPTYTAYGSIASIYKPTLERDVNKQYLKPTDGWNYELGVKAGFLDDRLLASAAIFQTNQKNVPNYVDWIAEENRAVYESIDGTKTRGFELEAAGAINDRWNVSGGYTYRSSKDNNGIKRYVDQSAHTLKLATDYRVANILDDKLTLGGAVRWQSATDSMVFTQTSGPNVHQGSYSVWDLNAAYDINDKAEVILSVNNLFDKKYYATTGFYSTVVYGDQRSAEITLRAKF</sequence>
<keyword evidence="12 19" id="KW-0675">Receptor</keyword>
<evidence type="ECO:0000259" key="18">
    <source>
        <dbReference type="Pfam" id="PF07715"/>
    </source>
</evidence>
<dbReference type="EMBL" id="CP006650">
    <property type="protein sequence ID" value="AGT08609.1"/>
    <property type="molecule type" value="Genomic_DNA"/>
</dbReference>
<dbReference type="Gene3D" id="2.40.170.20">
    <property type="entry name" value="TonB-dependent receptor, beta-barrel domain"/>
    <property type="match status" value="1"/>
</dbReference>
<keyword evidence="20" id="KW-1185">Reference proteome</keyword>
<dbReference type="HOGENOM" id="CLU_008287_9_3_5"/>
<dbReference type="STRING" id="1367847.JCM7686_1508"/>
<proteinExistence type="inferred from homology"/>
<evidence type="ECO:0000256" key="3">
    <source>
        <dbReference type="ARBA" id="ARBA00022448"/>
    </source>
</evidence>
<evidence type="ECO:0000256" key="13">
    <source>
        <dbReference type="ARBA" id="ARBA00023237"/>
    </source>
</evidence>
<evidence type="ECO:0000256" key="12">
    <source>
        <dbReference type="ARBA" id="ARBA00023170"/>
    </source>
</evidence>
<dbReference type="PATRIC" id="fig|1367847.3.peg.1481"/>
<dbReference type="InterPro" id="IPR039426">
    <property type="entry name" value="TonB-dep_rcpt-like"/>
</dbReference>
<keyword evidence="3 14" id="KW-0813">Transport</keyword>
<dbReference type="InterPro" id="IPR012910">
    <property type="entry name" value="Plug_dom"/>
</dbReference>
<evidence type="ECO:0000256" key="5">
    <source>
        <dbReference type="ARBA" id="ARBA00022496"/>
    </source>
</evidence>
<feature type="signal peptide" evidence="16">
    <location>
        <begin position="1"/>
        <end position="31"/>
    </location>
</feature>
<evidence type="ECO:0000256" key="6">
    <source>
        <dbReference type="ARBA" id="ARBA00022692"/>
    </source>
</evidence>
<keyword evidence="11 14" id="KW-0472">Membrane</keyword>
<feature type="domain" description="TonB-dependent receptor plug" evidence="18">
    <location>
        <begin position="79"/>
        <end position="180"/>
    </location>
</feature>
<protein>
    <submittedName>
        <fullName evidence="19">Outer membrane ferric siderophore receptor</fullName>
    </submittedName>
</protein>
<dbReference type="PANTHER" id="PTHR32552:SF74">
    <property type="entry name" value="HYDROXAMATE SIDEROPHORE RECEPTOR FHUE"/>
    <property type="match status" value="1"/>
</dbReference>
<keyword evidence="9" id="KW-0406">Ion transport</keyword>
<evidence type="ECO:0000256" key="16">
    <source>
        <dbReference type="SAM" id="SignalP"/>
    </source>
</evidence>
<name>S5XMW4_PARAH</name>
<evidence type="ECO:0000256" key="8">
    <source>
        <dbReference type="ARBA" id="ARBA00023004"/>
    </source>
</evidence>
<evidence type="ECO:0000256" key="15">
    <source>
        <dbReference type="RuleBase" id="RU003357"/>
    </source>
</evidence>
<evidence type="ECO:0000256" key="2">
    <source>
        <dbReference type="ARBA" id="ARBA00009810"/>
    </source>
</evidence>
<dbReference type="PROSITE" id="PS52016">
    <property type="entry name" value="TONB_DEPENDENT_REC_3"/>
    <property type="match status" value="1"/>
</dbReference>
<dbReference type="NCBIfam" id="TIGR01783">
    <property type="entry name" value="TonB-siderophor"/>
    <property type="match status" value="1"/>
</dbReference>
<reference evidence="19 20" key="1">
    <citation type="journal article" date="2014" name="BMC Genomics">
        <title>Architecture and functions of a multipartite genome of the methylotrophic bacterium Paracoccus aminophilus JCM 7686, containing primary and secondary chromids.</title>
        <authorList>
            <person name="Dziewit L."/>
            <person name="Czarnecki J."/>
            <person name="Wibberg D."/>
            <person name="Radlinska M."/>
            <person name="Mrozek P."/>
            <person name="Szymczak M."/>
            <person name="Schluter A."/>
            <person name="Puhler A."/>
            <person name="Bartosik D."/>
        </authorList>
    </citation>
    <scope>NUCLEOTIDE SEQUENCE [LARGE SCALE GENOMIC DNA]</scope>
    <source>
        <strain evidence="19">JCM 7686</strain>
    </source>
</reference>
<keyword evidence="8" id="KW-0408">Iron</keyword>
<evidence type="ECO:0000313" key="20">
    <source>
        <dbReference type="Proteomes" id="UP000015480"/>
    </source>
</evidence>
<feature type="chain" id="PRO_5004544469" evidence="16">
    <location>
        <begin position="32"/>
        <end position="737"/>
    </location>
</feature>
<keyword evidence="7 16" id="KW-0732">Signal</keyword>
<dbReference type="InterPro" id="IPR037066">
    <property type="entry name" value="Plug_dom_sf"/>
</dbReference>